<keyword evidence="4 12" id="KW-0479">Metal-binding</keyword>
<feature type="transmembrane region" description="Helical" evidence="14">
    <location>
        <begin position="644"/>
        <end position="667"/>
    </location>
</feature>
<dbReference type="Gene3D" id="3.40.390.10">
    <property type="entry name" value="Collagenase (Catalytic Domain)"/>
    <property type="match status" value="1"/>
</dbReference>
<keyword evidence="5" id="KW-0378">Hydrolase</keyword>
<dbReference type="SUPFAM" id="SSF55486">
    <property type="entry name" value="Metalloproteases ('zincins'), catalytic domain"/>
    <property type="match status" value="1"/>
</dbReference>
<keyword evidence="20" id="KW-1185">Reference proteome</keyword>
<keyword evidence="11" id="KW-0245">EGF-like domain</keyword>
<evidence type="ECO:0000259" key="16">
    <source>
        <dbReference type="PROSITE" id="PS50026"/>
    </source>
</evidence>
<proteinExistence type="predicted"/>
<keyword evidence="9 11" id="KW-1015">Disulfide bond</keyword>
<evidence type="ECO:0000259" key="17">
    <source>
        <dbReference type="PROSITE" id="PS50214"/>
    </source>
</evidence>
<evidence type="ECO:0000256" key="11">
    <source>
        <dbReference type="PROSITE-ProRule" id="PRU00076"/>
    </source>
</evidence>
<dbReference type="Pfam" id="PF01421">
    <property type="entry name" value="Reprolysin"/>
    <property type="match status" value="1"/>
</dbReference>
<feature type="disulfide bond" evidence="10">
    <location>
        <begin position="439"/>
        <end position="459"/>
    </location>
</feature>
<feature type="region of interest" description="Disordered" evidence="13">
    <location>
        <begin position="698"/>
        <end position="739"/>
    </location>
</feature>
<dbReference type="PANTHER" id="PTHR11905:SF32">
    <property type="entry name" value="DISINTEGRIN AND METALLOPROTEINASE DOMAIN-CONTAINING PROTEIN 28"/>
    <property type="match status" value="1"/>
</dbReference>
<dbReference type="InterPro" id="IPR036436">
    <property type="entry name" value="Disintegrin_dom_sf"/>
</dbReference>
<evidence type="ECO:0000256" key="3">
    <source>
        <dbReference type="ARBA" id="ARBA00022692"/>
    </source>
</evidence>
<dbReference type="Gene3D" id="4.10.70.10">
    <property type="entry name" value="Disintegrin domain"/>
    <property type="match status" value="1"/>
</dbReference>
<evidence type="ECO:0000256" key="4">
    <source>
        <dbReference type="ARBA" id="ARBA00022723"/>
    </source>
</evidence>
<reference evidence="20" key="1">
    <citation type="submission" date="2024-04" db="EMBL/GenBank/DDBJ databases">
        <title>Salinicola lusitanus LLJ914,a marine bacterium isolated from the Okinawa Trough.</title>
        <authorList>
            <person name="Li J."/>
        </authorList>
    </citation>
    <scope>NUCLEOTIDE SEQUENCE [LARGE SCALE GENOMIC DNA]</scope>
</reference>
<dbReference type="CDD" id="cd04269">
    <property type="entry name" value="ZnMc_adamalysin_II_like"/>
    <property type="match status" value="1"/>
</dbReference>
<feature type="binding site" evidence="12">
    <location>
        <position position="321"/>
    </location>
    <ligand>
        <name>Zn(2+)</name>
        <dbReference type="ChEBI" id="CHEBI:29105"/>
        <note>catalytic</note>
    </ligand>
</feature>
<feature type="active site" evidence="12">
    <location>
        <position position="312"/>
    </location>
</feature>
<feature type="domain" description="Disintegrin" evidence="17">
    <location>
        <begin position="381"/>
        <end position="467"/>
    </location>
</feature>
<dbReference type="PROSITE" id="PS50214">
    <property type="entry name" value="DISINTEGRIN_2"/>
    <property type="match status" value="1"/>
</dbReference>
<feature type="signal peptide" evidence="15">
    <location>
        <begin position="1"/>
        <end position="16"/>
    </location>
</feature>
<evidence type="ECO:0000256" key="8">
    <source>
        <dbReference type="ARBA" id="ARBA00023136"/>
    </source>
</evidence>
<accession>A0AAW0PPZ1</accession>
<keyword evidence="3 14" id="KW-0812">Transmembrane</keyword>
<comment type="subcellular location">
    <subcellularLocation>
        <location evidence="2">Membrane</location>
        <topology evidence="2">Single-pass type I membrane protein</topology>
    </subcellularLocation>
</comment>
<gene>
    <name evidence="19" type="ORF">WMY93_004000</name>
</gene>
<comment type="caution">
    <text evidence="11">Lacks conserved residue(s) required for the propagation of feature annotation.</text>
</comment>
<evidence type="ECO:0000256" key="12">
    <source>
        <dbReference type="PROSITE-ProRule" id="PRU00276"/>
    </source>
</evidence>
<feature type="domain" description="Peptidase M12B" evidence="18">
    <location>
        <begin position="177"/>
        <end position="369"/>
    </location>
</feature>
<organism evidence="19 20">
    <name type="scientific">Mugilogobius chulae</name>
    <name type="common">yellowstripe goby</name>
    <dbReference type="NCBI Taxonomy" id="88201"/>
    <lineage>
        <taxon>Eukaryota</taxon>
        <taxon>Metazoa</taxon>
        <taxon>Chordata</taxon>
        <taxon>Craniata</taxon>
        <taxon>Vertebrata</taxon>
        <taxon>Euteleostomi</taxon>
        <taxon>Actinopterygii</taxon>
        <taxon>Neopterygii</taxon>
        <taxon>Teleostei</taxon>
        <taxon>Neoteleostei</taxon>
        <taxon>Acanthomorphata</taxon>
        <taxon>Gobiaria</taxon>
        <taxon>Gobiiformes</taxon>
        <taxon>Gobioidei</taxon>
        <taxon>Gobiidae</taxon>
        <taxon>Gobionellinae</taxon>
        <taxon>Mugilogobius</taxon>
    </lineage>
</organism>
<evidence type="ECO:0000256" key="9">
    <source>
        <dbReference type="ARBA" id="ARBA00023157"/>
    </source>
</evidence>
<feature type="chain" id="PRO_5043911957" evidence="15">
    <location>
        <begin position="17"/>
        <end position="739"/>
    </location>
</feature>
<keyword evidence="6 12" id="KW-0862">Zinc</keyword>
<feature type="domain" description="EGF-like" evidence="16">
    <location>
        <begin position="599"/>
        <end position="631"/>
    </location>
</feature>
<dbReference type="PROSITE" id="PS50026">
    <property type="entry name" value="EGF_3"/>
    <property type="match status" value="1"/>
</dbReference>
<evidence type="ECO:0000256" key="14">
    <source>
        <dbReference type="SAM" id="Phobius"/>
    </source>
</evidence>
<dbReference type="Pfam" id="PF00200">
    <property type="entry name" value="Disintegrin"/>
    <property type="match status" value="1"/>
</dbReference>
<dbReference type="SMART" id="SM00050">
    <property type="entry name" value="DISIN"/>
    <property type="match status" value="1"/>
</dbReference>
<dbReference type="InterPro" id="IPR000742">
    <property type="entry name" value="EGF"/>
</dbReference>
<feature type="disulfide bond" evidence="12">
    <location>
        <begin position="328"/>
        <end position="333"/>
    </location>
</feature>
<feature type="binding site" evidence="12">
    <location>
        <position position="311"/>
    </location>
    <ligand>
        <name>Zn(2+)</name>
        <dbReference type="ChEBI" id="CHEBI:29105"/>
        <note>catalytic</note>
    </ligand>
</feature>
<evidence type="ECO:0000256" key="1">
    <source>
        <dbReference type="ARBA" id="ARBA00001947"/>
    </source>
</evidence>
<comment type="caution">
    <text evidence="19">The sequence shown here is derived from an EMBL/GenBank/DDBJ whole genome shotgun (WGS) entry which is preliminary data.</text>
</comment>
<dbReference type="FunFam" id="4.10.70.10:FF:000001">
    <property type="entry name" value="Disintegrin and metalloproteinase domain-containing protein 22"/>
    <property type="match status" value="1"/>
</dbReference>
<sequence length="739" mass="81325">MLLWMVFLNGLHISVSHGPGLNFGDDYEVVRPVRLHSINKRQAENYRPQKVKYALTVGGQPVEMDLERNNELLTKNYSETHYLENGTAVTTTPENIDHCYYRGKIVGDSESEASISICDGLSGLGYVLVSELCGFECVVLPLGQIGFFQISTTGPRTWSRSAAGDPLSGQSIVFDQKFVELYLVADNREYLRMGKDISKLRTRMLKVVNFVSMVYKPLQTVVTLVGLEIWTDSDKIVITSDSEKSLNNFKNWRNNNLLNKKHDSAHLISGIDFDGDTVGLAYVGALCTGYSVGVVQDYTDPSAAIGATLAHELGHNLGMSHDTSACECSGDSCIMEPSINLPRTFSSCSRSFYEKFLLDKSVHCLLNKPDFQTLVSQRQQFAVCGNGFLEEGEQCDCGSVKECTNRCCNASTCMFSEGSQCADGECCDDCKILGRSHECRSTKDECDLAEYCDGVSAICPEDVFTVNGAPCDNGQGFCYNGQCPQRASQCTKMFGPGATEAHSGCYNQNTKGTYYGFCKRPASDQYIPCQTQDILCGKLFCQGGNASPNYGRMVTVGDCKATSYDDFTKDFGQVDTGTVCGDGKVCSDNECVDLETAYRNTNCSAKCPGHAVCNHRSQCQCEPGWMPPNCDTKDGEFTPISTGVIVGICIAVFLVLLGIIAGILFFICKKRQVPVSPITHTKPYLTQKPVQASPTLAVKEKPKGVRRQQNYTAVSQIRKRQGVSPEQQQQQQRQRQRQR</sequence>
<feature type="disulfide bond" evidence="11">
    <location>
        <begin position="603"/>
        <end position="613"/>
    </location>
</feature>
<dbReference type="Pfam" id="PF08516">
    <property type="entry name" value="ADAM_CR"/>
    <property type="match status" value="1"/>
</dbReference>
<comment type="cofactor">
    <cofactor evidence="1">
        <name>Zn(2+)</name>
        <dbReference type="ChEBI" id="CHEBI:29105"/>
    </cofactor>
</comment>
<dbReference type="PROSITE" id="PS01186">
    <property type="entry name" value="EGF_2"/>
    <property type="match status" value="1"/>
</dbReference>
<evidence type="ECO:0000259" key="18">
    <source>
        <dbReference type="PROSITE" id="PS50215"/>
    </source>
</evidence>
<dbReference type="SUPFAM" id="SSF57552">
    <property type="entry name" value="Blood coagulation inhibitor (disintegrin)"/>
    <property type="match status" value="1"/>
</dbReference>
<dbReference type="FunFam" id="3.40.390.10:FF:000002">
    <property type="entry name" value="Disintegrin and metalloproteinase domain-containing protein 22"/>
    <property type="match status" value="1"/>
</dbReference>
<evidence type="ECO:0000256" key="10">
    <source>
        <dbReference type="PROSITE-ProRule" id="PRU00068"/>
    </source>
</evidence>
<dbReference type="GO" id="GO:0046872">
    <property type="term" value="F:metal ion binding"/>
    <property type="evidence" value="ECO:0007669"/>
    <property type="project" value="UniProtKB-KW"/>
</dbReference>
<keyword evidence="8 14" id="KW-0472">Membrane</keyword>
<dbReference type="GO" id="GO:0004222">
    <property type="term" value="F:metalloendopeptidase activity"/>
    <property type="evidence" value="ECO:0007669"/>
    <property type="project" value="InterPro"/>
</dbReference>
<evidence type="ECO:0000256" key="13">
    <source>
        <dbReference type="SAM" id="MobiDB-lite"/>
    </source>
</evidence>
<dbReference type="GO" id="GO:0005886">
    <property type="term" value="C:plasma membrane"/>
    <property type="evidence" value="ECO:0007669"/>
    <property type="project" value="TreeGrafter"/>
</dbReference>
<dbReference type="InterPro" id="IPR018358">
    <property type="entry name" value="Disintegrin_CS"/>
</dbReference>
<protein>
    <submittedName>
        <fullName evidence="19">Uncharacterized protein</fullName>
    </submittedName>
</protein>
<evidence type="ECO:0000256" key="6">
    <source>
        <dbReference type="ARBA" id="ARBA00022833"/>
    </source>
</evidence>
<dbReference type="PRINTS" id="PR00289">
    <property type="entry name" value="DISINTEGRIN"/>
</dbReference>
<dbReference type="Proteomes" id="UP001460270">
    <property type="component" value="Unassembled WGS sequence"/>
</dbReference>
<dbReference type="PROSITE" id="PS00427">
    <property type="entry name" value="DISINTEGRIN_1"/>
    <property type="match status" value="1"/>
</dbReference>
<evidence type="ECO:0000313" key="19">
    <source>
        <dbReference type="EMBL" id="KAK7933104.1"/>
    </source>
</evidence>
<dbReference type="AlphaFoldDB" id="A0AAW0PPZ1"/>
<dbReference type="InterPro" id="IPR001762">
    <property type="entry name" value="Disintegrin_dom"/>
</dbReference>
<name>A0AAW0PPZ1_9GOBI</name>
<feature type="disulfide bond" evidence="11">
    <location>
        <begin position="621"/>
        <end position="630"/>
    </location>
</feature>
<dbReference type="InterPro" id="IPR002870">
    <property type="entry name" value="Peptidase_M12B_N"/>
</dbReference>
<evidence type="ECO:0000256" key="2">
    <source>
        <dbReference type="ARBA" id="ARBA00004479"/>
    </source>
</evidence>
<evidence type="ECO:0000256" key="7">
    <source>
        <dbReference type="ARBA" id="ARBA00022989"/>
    </source>
</evidence>
<dbReference type="GO" id="GO:0006508">
    <property type="term" value="P:proteolysis"/>
    <property type="evidence" value="ECO:0007669"/>
    <property type="project" value="InterPro"/>
</dbReference>
<evidence type="ECO:0000256" key="5">
    <source>
        <dbReference type="ARBA" id="ARBA00022801"/>
    </source>
</evidence>
<dbReference type="Pfam" id="PF01562">
    <property type="entry name" value="Pep_M12B_propep"/>
    <property type="match status" value="1"/>
</dbReference>
<evidence type="ECO:0000256" key="15">
    <source>
        <dbReference type="SAM" id="SignalP"/>
    </source>
</evidence>
<dbReference type="EMBL" id="JBBPFD010000003">
    <property type="protein sequence ID" value="KAK7933104.1"/>
    <property type="molecule type" value="Genomic_DNA"/>
</dbReference>
<dbReference type="SMART" id="SM00608">
    <property type="entry name" value="ACR"/>
    <property type="match status" value="1"/>
</dbReference>
<dbReference type="PROSITE" id="PS50215">
    <property type="entry name" value="ADAM_MEPRO"/>
    <property type="match status" value="1"/>
</dbReference>
<dbReference type="PANTHER" id="PTHR11905">
    <property type="entry name" value="ADAM A DISINTEGRIN AND METALLOPROTEASE DOMAIN"/>
    <property type="match status" value="1"/>
</dbReference>
<keyword evidence="15" id="KW-0732">Signal</keyword>
<feature type="binding site" evidence="12">
    <location>
        <position position="315"/>
    </location>
    <ligand>
        <name>Zn(2+)</name>
        <dbReference type="ChEBI" id="CHEBI:29105"/>
        <note>catalytic</note>
    </ligand>
</feature>
<dbReference type="InterPro" id="IPR024079">
    <property type="entry name" value="MetalloPept_cat_dom_sf"/>
</dbReference>
<evidence type="ECO:0000313" key="20">
    <source>
        <dbReference type="Proteomes" id="UP001460270"/>
    </source>
</evidence>
<dbReference type="InterPro" id="IPR006586">
    <property type="entry name" value="ADAM_Cys-rich"/>
</dbReference>
<keyword evidence="7 14" id="KW-1133">Transmembrane helix</keyword>
<dbReference type="InterPro" id="IPR034027">
    <property type="entry name" value="Reprolysin_adamalysin"/>
</dbReference>
<dbReference type="InterPro" id="IPR001590">
    <property type="entry name" value="Peptidase_M12B"/>
</dbReference>